<dbReference type="InterPro" id="IPR052895">
    <property type="entry name" value="HetReg/Transcr_Mod"/>
</dbReference>
<evidence type="ECO:0000313" key="3">
    <source>
        <dbReference type="EMBL" id="KXJ87708.1"/>
    </source>
</evidence>
<dbReference type="AlphaFoldDB" id="A0A136IS53"/>
<feature type="compositionally biased region" description="Polar residues" evidence="1">
    <location>
        <begin position="525"/>
        <end position="545"/>
    </location>
</feature>
<protein>
    <submittedName>
        <fullName evidence="3">Heterokaryon incompatibility protein-domain-containing protein</fullName>
    </submittedName>
</protein>
<sequence>MTRLYTYKPLSPGCHTRVLELLPSPNPRDELRGSLKDIDIYQNFDYQALSYTWGNEPFAQRIVLGQDGSCLKIKPNLYDALVRFRDRHRVVKIWIDALCINQEDNQEKARQIPIMDQIYSVARAVWVWLGNYPQAAQQLEAINSASRRLDIPGIESSVYPAVRDVVKLPWFSRRWIVQEVVLNDEVHVFCGSTASMDWTRLVGVVLHICKTKPSWEGLGCIYMMALLAEERRDRRRGVSTPRRGILEILRSFSSLGCAVDHDRIYALAGVSADVAVGAASQQQRNQVSDTVIPVEYSKSVEHVYIDFAASRLKALAGFEHILQITAQRSNGTHLRGQCSWVPDWRLPPVRHELTGGIVLTRRNAKVDQTTGQLRIDFTQGGSPQYGFEGYIKYSSVMETLDTFPPNASDGGIAAWTRKMWDHLKKSRCVALGMPTLSDFESTSLLTQFERLVTEDPRSPWIQLKNGVWLDAFRNSAEFRRMVLGDQRGVYVPPTSPDLFRDIRRVMTGRRLLLAAVMSPDPRQRAVSNATSKISSLLSGKQQRPSAPQRKDPASVPSSSWPVIAIGPSDTQTNDVLCAPSKVEVQCIPNDPGAQSYSYYEHLGQASCILRPRGSASMASSSSCPQFWYIGEVKSYRLYDPRWSGKYDQRIQERAIAQHQHKLTSIVLC</sequence>
<evidence type="ECO:0000256" key="1">
    <source>
        <dbReference type="SAM" id="MobiDB-lite"/>
    </source>
</evidence>
<gene>
    <name evidence="3" type="ORF">Micbo1qcDRAFT_215568</name>
</gene>
<evidence type="ECO:0000259" key="2">
    <source>
        <dbReference type="Pfam" id="PF06985"/>
    </source>
</evidence>
<feature type="region of interest" description="Disordered" evidence="1">
    <location>
        <begin position="523"/>
        <end position="559"/>
    </location>
</feature>
<accession>A0A136IS53</accession>
<dbReference type="PANTHER" id="PTHR24148">
    <property type="entry name" value="ANKYRIN REPEAT DOMAIN-CONTAINING PROTEIN 39 HOMOLOG-RELATED"/>
    <property type="match status" value="1"/>
</dbReference>
<reference evidence="4" key="1">
    <citation type="submission" date="2016-02" db="EMBL/GenBank/DDBJ databases">
        <title>Draft genome sequence of Microdochium bolleyi, a fungal endophyte of beachgrass.</title>
        <authorList>
            <consortium name="DOE Joint Genome Institute"/>
            <person name="David A.S."/>
            <person name="May G."/>
            <person name="Haridas S."/>
            <person name="Lim J."/>
            <person name="Wang M."/>
            <person name="Labutti K."/>
            <person name="Lipzen A."/>
            <person name="Barry K."/>
            <person name="Grigoriev I.V."/>
        </authorList>
    </citation>
    <scope>NUCLEOTIDE SEQUENCE [LARGE SCALE GENOMIC DNA]</scope>
    <source>
        <strain evidence="4">J235TASD1</strain>
    </source>
</reference>
<dbReference type="STRING" id="196109.A0A136IS53"/>
<dbReference type="InParanoid" id="A0A136IS53"/>
<organism evidence="3 4">
    <name type="scientific">Microdochium bolleyi</name>
    <dbReference type="NCBI Taxonomy" id="196109"/>
    <lineage>
        <taxon>Eukaryota</taxon>
        <taxon>Fungi</taxon>
        <taxon>Dikarya</taxon>
        <taxon>Ascomycota</taxon>
        <taxon>Pezizomycotina</taxon>
        <taxon>Sordariomycetes</taxon>
        <taxon>Xylariomycetidae</taxon>
        <taxon>Xylariales</taxon>
        <taxon>Microdochiaceae</taxon>
        <taxon>Microdochium</taxon>
    </lineage>
</organism>
<dbReference type="Pfam" id="PF06985">
    <property type="entry name" value="HET"/>
    <property type="match status" value="1"/>
</dbReference>
<dbReference type="PANTHER" id="PTHR24148:SF64">
    <property type="entry name" value="HETEROKARYON INCOMPATIBILITY DOMAIN-CONTAINING PROTEIN"/>
    <property type="match status" value="1"/>
</dbReference>
<dbReference type="Proteomes" id="UP000070501">
    <property type="component" value="Unassembled WGS sequence"/>
</dbReference>
<dbReference type="OrthoDB" id="2157530at2759"/>
<evidence type="ECO:0000313" key="4">
    <source>
        <dbReference type="Proteomes" id="UP000070501"/>
    </source>
</evidence>
<proteinExistence type="predicted"/>
<keyword evidence="4" id="KW-1185">Reference proteome</keyword>
<name>A0A136IS53_9PEZI</name>
<dbReference type="InterPro" id="IPR010730">
    <property type="entry name" value="HET"/>
</dbReference>
<dbReference type="EMBL" id="KQ964261">
    <property type="protein sequence ID" value="KXJ87708.1"/>
    <property type="molecule type" value="Genomic_DNA"/>
</dbReference>
<feature type="domain" description="Heterokaryon incompatibility" evidence="2">
    <location>
        <begin position="46"/>
        <end position="179"/>
    </location>
</feature>